<gene>
    <name evidence="1" type="ORF">XENOCAPTIV_021253</name>
</gene>
<feature type="non-terminal residue" evidence="1">
    <location>
        <position position="1"/>
    </location>
</feature>
<reference evidence="1 2" key="1">
    <citation type="submission" date="2021-06" db="EMBL/GenBank/DDBJ databases">
        <authorList>
            <person name="Palmer J.M."/>
        </authorList>
    </citation>
    <scope>NUCLEOTIDE SEQUENCE [LARGE SCALE GENOMIC DNA]</scope>
    <source>
        <strain evidence="1 2">XC_2019</strain>
        <tissue evidence="1">Muscle</tissue>
    </source>
</reference>
<dbReference type="EMBL" id="JAHRIN010004631">
    <property type="protein sequence ID" value="MEQ2192993.1"/>
    <property type="molecule type" value="Genomic_DNA"/>
</dbReference>
<proteinExistence type="predicted"/>
<organism evidence="1 2">
    <name type="scientific">Xenoophorus captivus</name>
    <dbReference type="NCBI Taxonomy" id="1517983"/>
    <lineage>
        <taxon>Eukaryota</taxon>
        <taxon>Metazoa</taxon>
        <taxon>Chordata</taxon>
        <taxon>Craniata</taxon>
        <taxon>Vertebrata</taxon>
        <taxon>Euteleostomi</taxon>
        <taxon>Actinopterygii</taxon>
        <taxon>Neopterygii</taxon>
        <taxon>Teleostei</taxon>
        <taxon>Neoteleostei</taxon>
        <taxon>Acanthomorphata</taxon>
        <taxon>Ovalentaria</taxon>
        <taxon>Atherinomorphae</taxon>
        <taxon>Cyprinodontiformes</taxon>
        <taxon>Goodeidae</taxon>
        <taxon>Xenoophorus</taxon>
    </lineage>
</organism>
<keyword evidence="2" id="KW-1185">Reference proteome</keyword>
<name>A0ABV0QAZ7_9TELE</name>
<sequence length="114" mass="12873">ASIIAFIQASRAEVKKDFTKTMDLLRKELGGFSTRDGWKAKQNGCRDERNHRGSQRVMDMEDLNTEGIEALARSLQLQEKVQAQFTDLEAAQGETIYASSEFPRGLKVTTYKTL</sequence>
<evidence type="ECO:0000313" key="2">
    <source>
        <dbReference type="Proteomes" id="UP001434883"/>
    </source>
</evidence>
<comment type="caution">
    <text evidence="1">The sequence shown here is derived from an EMBL/GenBank/DDBJ whole genome shotgun (WGS) entry which is preliminary data.</text>
</comment>
<evidence type="ECO:0000313" key="1">
    <source>
        <dbReference type="EMBL" id="MEQ2192993.1"/>
    </source>
</evidence>
<protein>
    <submittedName>
        <fullName evidence="1">Uncharacterized protein</fullName>
    </submittedName>
</protein>
<accession>A0ABV0QAZ7</accession>
<dbReference type="Proteomes" id="UP001434883">
    <property type="component" value="Unassembled WGS sequence"/>
</dbReference>